<dbReference type="AlphaFoldDB" id="A0A0G1WKS5"/>
<dbReference type="Pfam" id="PF00679">
    <property type="entry name" value="EFG_C"/>
    <property type="match status" value="1"/>
</dbReference>
<dbReference type="Pfam" id="PF03144">
    <property type="entry name" value="GTP_EFTU_D2"/>
    <property type="match status" value="1"/>
</dbReference>
<name>A0A0G1WKS5_9BACT</name>
<dbReference type="SMART" id="SM00838">
    <property type="entry name" value="EFG_C"/>
    <property type="match status" value="1"/>
</dbReference>
<dbReference type="InterPro" id="IPR006298">
    <property type="entry name" value="BipA"/>
</dbReference>
<keyword evidence="2" id="KW-0342">GTP-binding</keyword>
<dbReference type="Gene3D" id="3.30.70.240">
    <property type="match status" value="1"/>
</dbReference>
<dbReference type="InterPro" id="IPR047041">
    <property type="entry name" value="BipA_GTP-bd_dom"/>
</dbReference>
<keyword evidence="1" id="KW-0547">Nucleotide-binding</keyword>
<dbReference type="InterPro" id="IPR009000">
    <property type="entry name" value="Transl_B-barrel_sf"/>
</dbReference>
<dbReference type="PANTHER" id="PTHR42908">
    <property type="entry name" value="TRANSLATION ELONGATION FACTOR-RELATED"/>
    <property type="match status" value="1"/>
</dbReference>
<dbReference type="Pfam" id="PF00009">
    <property type="entry name" value="GTP_EFTU"/>
    <property type="match status" value="1"/>
</dbReference>
<dbReference type="InterPro" id="IPR004161">
    <property type="entry name" value="EFTu-like_2"/>
</dbReference>
<dbReference type="InterPro" id="IPR048876">
    <property type="entry name" value="BipA_C"/>
</dbReference>
<evidence type="ECO:0000313" key="5">
    <source>
        <dbReference type="EMBL" id="KKU90933.1"/>
    </source>
</evidence>
<dbReference type="SUPFAM" id="SSF54980">
    <property type="entry name" value="EF-G C-terminal domain-like"/>
    <property type="match status" value="2"/>
</dbReference>
<evidence type="ECO:0000256" key="3">
    <source>
        <dbReference type="ARBA" id="ARBA00035722"/>
    </source>
</evidence>
<dbReference type="InterPro" id="IPR035651">
    <property type="entry name" value="BipA_V"/>
</dbReference>
<dbReference type="Pfam" id="PF21018">
    <property type="entry name" value="BipA_C"/>
    <property type="match status" value="1"/>
</dbReference>
<protein>
    <recommendedName>
        <fullName evidence="3">50S ribosomal subunit assembly factor BipA</fullName>
    </recommendedName>
</protein>
<dbReference type="InterPro" id="IPR047042">
    <property type="entry name" value="BipA_II"/>
</dbReference>
<dbReference type="CDD" id="cd03710">
    <property type="entry name" value="BipA_TypA_C"/>
    <property type="match status" value="1"/>
</dbReference>
<dbReference type="CDD" id="cd01891">
    <property type="entry name" value="TypA_BipA"/>
    <property type="match status" value="1"/>
</dbReference>
<dbReference type="PRINTS" id="PR00315">
    <property type="entry name" value="ELONGATNFCT"/>
</dbReference>
<dbReference type="InterPro" id="IPR005225">
    <property type="entry name" value="Small_GTP-bd"/>
</dbReference>
<gene>
    <name evidence="5" type="ORF">UY23_C0005G0029</name>
</gene>
<dbReference type="PANTHER" id="PTHR42908:SF8">
    <property type="entry name" value="TR-TYPE G DOMAIN-CONTAINING PROTEIN"/>
    <property type="match status" value="1"/>
</dbReference>
<dbReference type="InterPro" id="IPR031157">
    <property type="entry name" value="G_TR_CS"/>
</dbReference>
<feature type="domain" description="Tr-type G" evidence="4">
    <location>
        <begin position="2"/>
        <end position="198"/>
    </location>
</feature>
<dbReference type="InterPro" id="IPR000640">
    <property type="entry name" value="EFG_V-like"/>
</dbReference>
<evidence type="ECO:0000259" key="4">
    <source>
        <dbReference type="PROSITE" id="PS51722"/>
    </source>
</evidence>
<dbReference type="InterPro" id="IPR042116">
    <property type="entry name" value="TypA/BipA_C"/>
</dbReference>
<dbReference type="Gene3D" id="2.40.30.10">
    <property type="entry name" value="Translation factors"/>
    <property type="match status" value="1"/>
</dbReference>
<proteinExistence type="predicted"/>
<dbReference type="Gene3D" id="2.40.50.250">
    <property type="entry name" value="bipa protein"/>
    <property type="match status" value="1"/>
</dbReference>
<dbReference type="GO" id="GO:1990904">
    <property type="term" value="C:ribonucleoprotein complex"/>
    <property type="evidence" value="ECO:0007669"/>
    <property type="project" value="TreeGrafter"/>
</dbReference>
<dbReference type="CDD" id="cd03691">
    <property type="entry name" value="BipA_TypA_II"/>
    <property type="match status" value="1"/>
</dbReference>
<dbReference type="Proteomes" id="UP000034956">
    <property type="component" value="Unassembled WGS sequence"/>
</dbReference>
<organism evidence="5 6">
    <name type="scientific">Candidatus Jorgensenbacteria bacterium GW2011_GWA1_48_11</name>
    <dbReference type="NCBI Taxonomy" id="1618660"/>
    <lineage>
        <taxon>Bacteria</taxon>
        <taxon>Candidatus Joergenseniibacteriota</taxon>
    </lineage>
</organism>
<dbReference type="NCBIfam" id="TIGR01394">
    <property type="entry name" value="TypA_BipA"/>
    <property type="match status" value="1"/>
</dbReference>
<dbReference type="Gene3D" id="3.40.50.300">
    <property type="entry name" value="P-loop containing nucleotide triphosphate hydrolases"/>
    <property type="match status" value="1"/>
</dbReference>
<dbReference type="SUPFAM" id="SSF50447">
    <property type="entry name" value="Translation proteins"/>
    <property type="match status" value="1"/>
</dbReference>
<dbReference type="InterPro" id="IPR047043">
    <property type="entry name" value="BipA_III"/>
</dbReference>
<evidence type="ECO:0000313" key="6">
    <source>
        <dbReference type="Proteomes" id="UP000034956"/>
    </source>
</evidence>
<dbReference type="PATRIC" id="fig|1618660.3.peg.653"/>
<dbReference type="EMBL" id="LCPF01000005">
    <property type="protein sequence ID" value="KKU90933.1"/>
    <property type="molecule type" value="Genomic_DNA"/>
</dbReference>
<dbReference type="FunFam" id="3.30.70.870:FF:000003">
    <property type="entry name" value="GTP-binding protein TypA"/>
    <property type="match status" value="1"/>
</dbReference>
<dbReference type="InterPro" id="IPR027417">
    <property type="entry name" value="P-loop_NTPase"/>
</dbReference>
<sequence length="595" mass="65626">MKEIRNIAIIAHVDHGKTTLVDSLLKQSETDLGKSAGKDLIMDSNELERERGITIFSKNASVMHKGVKINIIDTPGHADFGGEVERVLNMADGALLLIDAQEGTMPQTRFVLKKALLIGLKIIVVINKIDKPNARINYVLEKTIELFIELGATNDQINFPIVYASGKLGKAGLEPKLETMKSIEPLFETIVEFIPAPGSDAASPLQIMIVSVSYDNYKGKVGVGRIAKGTIKNNERVSRITRDGKITEHKITSLLAFTGLLKSEVPELSAGDIAVIAGIEGINIGDTIASAENPVTLPPVLIEKPTVKMIFSTNNSPFAGTEGKYCTSRNLKERLEKELDNDVALEVVPGKSADEFVVSGRGELHLGILIEKMRRESYELQASRPEVVLKEENGKILEPAEDVWIDVPEKYSGAIIQKMSIRKGELKNMSVENNMASFHFFIPTRGLIGFRNELLLETKGTGVINSLFAGYFPKFGDFQTCPHGSLIAHETGTTTAYGLLNAQERGVMFVPPGVEVYEGQVVGENAKEKDLVVHVCREKQLTNFRAKTDAVTDDLIPFREMTLEQCLEYIGEDELVEVTPKSIRMRKRILKNNLR</sequence>
<dbReference type="SUPFAM" id="SSF52540">
    <property type="entry name" value="P-loop containing nucleoside triphosphate hydrolases"/>
    <property type="match status" value="1"/>
</dbReference>
<dbReference type="PROSITE" id="PS51722">
    <property type="entry name" value="G_TR_2"/>
    <property type="match status" value="1"/>
</dbReference>
<accession>A0A0G1WKS5</accession>
<dbReference type="InterPro" id="IPR035647">
    <property type="entry name" value="EFG_III/V"/>
</dbReference>
<dbReference type="NCBIfam" id="TIGR00231">
    <property type="entry name" value="small_GTP"/>
    <property type="match status" value="1"/>
</dbReference>
<dbReference type="Gene3D" id="3.30.70.870">
    <property type="entry name" value="Elongation Factor G (Translational Gtpase), domain 3"/>
    <property type="match status" value="1"/>
</dbReference>
<comment type="caution">
    <text evidence="5">The sequence shown here is derived from an EMBL/GenBank/DDBJ whole genome shotgun (WGS) entry which is preliminary data.</text>
</comment>
<dbReference type="Pfam" id="PF14492">
    <property type="entry name" value="EFG_III"/>
    <property type="match status" value="1"/>
</dbReference>
<dbReference type="GO" id="GO:0003924">
    <property type="term" value="F:GTPase activity"/>
    <property type="evidence" value="ECO:0007669"/>
    <property type="project" value="InterPro"/>
</dbReference>
<dbReference type="GO" id="GO:0005525">
    <property type="term" value="F:GTP binding"/>
    <property type="evidence" value="ECO:0007669"/>
    <property type="project" value="UniProtKB-KW"/>
</dbReference>
<dbReference type="CDD" id="cd16263">
    <property type="entry name" value="BipA_III"/>
    <property type="match status" value="1"/>
</dbReference>
<dbReference type="InterPro" id="IPR041095">
    <property type="entry name" value="EFG_II"/>
</dbReference>
<evidence type="ECO:0000256" key="2">
    <source>
        <dbReference type="ARBA" id="ARBA00023134"/>
    </source>
</evidence>
<dbReference type="InterPro" id="IPR000795">
    <property type="entry name" value="T_Tr_GTP-bd_dom"/>
</dbReference>
<reference evidence="5 6" key="1">
    <citation type="journal article" date="2015" name="Nature">
        <title>rRNA introns, odd ribosomes, and small enigmatic genomes across a large radiation of phyla.</title>
        <authorList>
            <person name="Brown C.T."/>
            <person name="Hug L.A."/>
            <person name="Thomas B.C."/>
            <person name="Sharon I."/>
            <person name="Castelle C.J."/>
            <person name="Singh A."/>
            <person name="Wilkins M.J."/>
            <person name="Williams K.H."/>
            <person name="Banfield J.F."/>
        </authorList>
    </citation>
    <scope>NUCLEOTIDE SEQUENCE [LARGE SCALE GENOMIC DNA]</scope>
</reference>
<dbReference type="GO" id="GO:0005829">
    <property type="term" value="C:cytosol"/>
    <property type="evidence" value="ECO:0007669"/>
    <property type="project" value="TreeGrafter"/>
</dbReference>
<dbReference type="FunFam" id="3.30.70.240:FF:000002">
    <property type="entry name" value="GTP-binding protein TypA"/>
    <property type="match status" value="1"/>
</dbReference>
<evidence type="ECO:0000256" key="1">
    <source>
        <dbReference type="ARBA" id="ARBA00022741"/>
    </source>
</evidence>
<dbReference type="PROSITE" id="PS00301">
    <property type="entry name" value="G_TR_1"/>
    <property type="match status" value="1"/>
</dbReference>
<dbReference type="FunFam" id="3.40.50.300:FF:000055">
    <property type="entry name" value="GTP-binding protein TypA"/>
    <property type="match status" value="1"/>
</dbReference>